<proteinExistence type="predicted"/>
<evidence type="ECO:0000259" key="1">
    <source>
        <dbReference type="Pfam" id="PF13847"/>
    </source>
</evidence>
<dbReference type="CDD" id="cd02440">
    <property type="entry name" value="AdoMet_MTases"/>
    <property type="match status" value="1"/>
</dbReference>
<dbReference type="EC" id="2.1.1.-" evidence="2"/>
<dbReference type="PANTHER" id="PTHR12843">
    <property type="entry name" value="PROTEIN-LYSINE N-METHYLTRANSFERASE METTL10"/>
    <property type="match status" value="1"/>
</dbReference>
<keyword evidence="2" id="KW-0808">Transferase</keyword>
<dbReference type="AlphaFoldDB" id="I7IGH1"/>
<gene>
    <name evidence="2" type="ORF">BMR1_02g03495</name>
</gene>
<dbReference type="OrthoDB" id="540004at2759"/>
<dbReference type="GO" id="GO:0032259">
    <property type="term" value="P:methylation"/>
    <property type="evidence" value="ECO:0007669"/>
    <property type="project" value="UniProtKB-KW"/>
</dbReference>
<dbReference type="SUPFAM" id="SSF53335">
    <property type="entry name" value="S-adenosyl-L-methionine-dependent methyltransferases"/>
    <property type="match status" value="1"/>
</dbReference>
<reference evidence="2 3" key="1">
    <citation type="journal article" date="2012" name="Nucleic Acids Res.">
        <title>Sequencing of the smallest Apicomplexan genome from the human pathogen Babesia microti.</title>
        <authorList>
            <person name="Cornillot E."/>
            <person name="Hadj-Kaddour K."/>
            <person name="Dassouli A."/>
            <person name="Noel B."/>
            <person name="Ranwez V."/>
            <person name="Vacherie B."/>
            <person name="Augagneur Y."/>
            <person name="Bres V."/>
            <person name="Duclos A."/>
            <person name="Randazzo S."/>
            <person name="Carcy B."/>
            <person name="Debierre-Grockiego F."/>
            <person name="Delbecq S."/>
            <person name="Moubri-Menage K."/>
            <person name="Shams-Eldin H."/>
            <person name="Usmani-Brown S."/>
            <person name="Bringaud F."/>
            <person name="Wincker P."/>
            <person name="Vivares C.P."/>
            <person name="Schwarz R.T."/>
            <person name="Schetters T.P."/>
            <person name="Krause P.J."/>
            <person name="Gorenflot A."/>
            <person name="Berry V."/>
            <person name="Barbe V."/>
            <person name="Ben Mamoun C."/>
        </authorList>
    </citation>
    <scope>NUCLEOTIDE SEQUENCE [LARGE SCALE GENOMIC DNA]</scope>
    <source>
        <strain evidence="2 3">RI</strain>
    </source>
</reference>
<dbReference type="InterPro" id="IPR029063">
    <property type="entry name" value="SAM-dependent_MTases_sf"/>
</dbReference>
<organism evidence="2 3">
    <name type="scientific">Babesia microti (strain RI)</name>
    <dbReference type="NCBI Taxonomy" id="1133968"/>
    <lineage>
        <taxon>Eukaryota</taxon>
        <taxon>Sar</taxon>
        <taxon>Alveolata</taxon>
        <taxon>Apicomplexa</taxon>
        <taxon>Aconoidasida</taxon>
        <taxon>Piroplasmida</taxon>
        <taxon>Babesiidae</taxon>
        <taxon>Babesia</taxon>
    </lineage>
</organism>
<dbReference type="Gene3D" id="3.40.50.150">
    <property type="entry name" value="Vaccinia Virus protein VP39"/>
    <property type="match status" value="1"/>
</dbReference>
<protein>
    <submittedName>
        <fullName evidence="2">Methyltransferase-like protein 10</fullName>
        <ecNumber evidence="2">2.1.1.-</ecNumber>
    </submittedName>
</protein>
<keyword evidence="3" id="KW-1185">Reference proteome</keyword>
<dbReference type="InterPro" id="IPR025714">
    <property type="entry name" value="Methyltranfer_dom"/>
</dbReference>
<reference evidence="2 3" key="2">
    <citation type="journal article" date="2013" name="PLoS ONE">
        <title>Whole genome mapping and re-organization of the nuclear and mitochondrial genomes of Babesia microti isolates.</title>
        <authorList>
            <person name="Cornillot E."/>
            <person name="Dassouli A."/>
            <person name="Garg A."/>
            <person name="Pachikara N."/>
            <person name="Randazzo S."/>
            <person name="Depoix D."/>
            <person name="Carcy B."/>
            <person name="Delbecq S."/>
            <person name="Frutos R."/>
            <person name="Silva J.C."/>
            <person name="Sutton R."/>
            <person name="Krause P.J."/>
            <person name="Mamoun C.B."/>
        </authorList>
    </citation>
    <scope>NUCLEOTIDE SEQUENCE [LARGE SCALE GENOMIC DNA]</scope>
    <source>
        <strain evidence="2 3">RI</strain>
    </source>
</reference>
<evidence type="ECO:0000313" key="3">
    <source>
        <dbReference type="Proteomes" id="UP000002899"/>
    </source>
</evidence>
<evidence type="ECO:0000313" key="2">
    <source>
        <dbReference type="EMBL" id="CCF73851.1"/>
    </source>
</evidence>
<dbReference type="RefSeq" id="XP_012648460.1">
    <property type="nucleotide sequence ID" value="XM_012793006.1"/>
</dbReference>
<dbReference type="GO" id="GO:0016279">
    <property type="term" value="F:protein-lysine N-methyltransferase activity"/>
    <property type="evidence" value="ECO:0007669"/>
    <property type="project" value="TreeGrafter"/>
</dbReference>
<dbReference type="OMA" id="PTPSFQF"/>
<dbReference type="VEuPathDB" id="PiroplasmaDB:BMR1_02g03495"/>
<dbReference type="KEGG" id="bmic:BMR1_02g03495"/>
<sequence length="215" mass="24480">MSHLGELDYWEDIYKKSLSIHSDGSTDTNEWFVREGNRLIEKLLEVYPDEHRQKIKILDVGCGSGEFLCKLRDRGFTNLYGFDYSDNAIVLAKKNAGKSKISIKFITLNVENACEVMSTSGPFDVVFDKGTFDIFFCTDRVPTYTQNILPLISKNGRYFIVSCNATIDELIHSFCTLSSVKLELEHKFQPLQTFVFGNKKGHSTTSAMFKLEIVN</sequence>
<dbReference type="Proteomes" id="UP000002899">
    <property type="component" value="Chromosome II"/>
</dbReference>
<feature type="domain" description="Methyltransferase" evidence="1">
    <location>
        <begin position="53"/>
        <end position="179"/>
    </location>
</feature>
<name>I7IGH1_BABMR</name>
<reference evidence="2 3" key="3">
    <citation type="journal article" date="2016" name="Sci. Rep.">
        <title>Genome-wide diversity and gene expression profiling of Babesia microti isolates identify polymorphic genes that mediate host-pathogen interactions.</title>
        <authorList>
            <person name="Silva J.C."/>
            <person name="Cornillot E."/>
            <person name="McCracken C."/>
            <person name="Usmani-Brown S."/>
            <person name="Dwivedi A."/>
            <person name="Ifeonu O.O."/>
            <person name="Crabtree J."/>
            <person name="Gotia H.T."/>
            <person name="Virji A.Z."/>
            <person name="Reynes C."/>
            <person name="Colinge J."/>
            <person name="Kumar V."/>
            <person name="Lawres L."/>
            <person name="Pazzi J.E."/>
            <person name="Pablo J.V."/>
            <person name="Hung C."/>
            <person name="Brancato J."/>
            <person name="Kumari P."/>
            <person name="Orvis J."/>
            <person name="Tretina K."/>
            <person name="Chibucos M."/>
            <person name="Ott S."/>
            <person name="Sadzewicz L."/>
            <person name="Sengamalay N."/>
            <person name="Shetty A.C."/>
            <person name="Su Q."/>
            <person name="Tallon L."/>
            <person name="Fraser C.M."/>
            <person name="Frutos R."/>
            <person name="Molina D.M."/>
            <person name="Krause P.J."/>
            <person name="Ben Mamoun C."/>
        </authorList>
    </citation>
    <scope>NUCLEOTIDE SEQUENCE [LARGE SCALE GENOMIC DNA]</scope>
    <source>
        <strain evidence="2 3">RI</strain>
    </source>
</reference>
<dbReference type="GO" id="GO:0005737">
    <property type="term" value="C:cytoplasm"/>
    <property type="evidence" value="ECO:0007669"/>
    <property type="project" value="TreeGrafter"/>
</dbReference>
<dbReference type="GeneID" id="24424481"/>
<dbReference type="PANTHER" id="PTHR12843:SF5">
    <property type="entry name" value="EEF1A LYSINE METHYLTRANSFERASE 2"/>
    <property type="match status" value="1"/>
</dbReference>
<accession>I7IGH1</accession>
<dbReference type="EMBL" id="FO082872">
    <property type="protein sequence ID" value="CCF73851.1"/>
    <property type="molecule type" value="Genomic_DNA"/>
</dbReference>
<dbReference type="Pfam" id="PF13847">
    <property type="entry name" value="Methyltransf_31"/>
    <property type="match status" value="1"/>
</dbReference>